<dbReference type="PANTHER" id="PTHR33116">
    <property type="entry name" value="REVERSE TRANSCRIPTASE ZINC-BINDING DOMAIN-CONTAINING PROTEIN-RELATED-RELATED"/>
    <property type="match status" value="1"/>
</dbReference>
<reference evidence="1" key="1">
    <citation type="submission" date="2020-06" db="EMBL/GenBank/DDBJ databases">
        <authorList>
            <person name="Li T."/>
            <person name="Hu X."/>
            <person name="Zhang T."/>
            <person name="Song X."/>
            <person name="Zhang H."/>
            <person name="Dai N."/>
            <person name="Sheng W."/>
            <person name="Hou X."/>
            <person name="Wei L."/>
        </authorList>
    </citation>
    <scope>NUCLEOTIDE SEQUENCE</scope>
    <source>
        <strain evidence="1">KEN1</strain>
        <tissue evidence="1">Leaf</tissue>
    </source>
</reference>
<comment type="caution">
    <text evidence="1">The sequence shown here is derived from an EMBL/GenBank/DDBJ whole genome shotgun (WGS) entry which is preliminary data.</text>
</comment>
<accession>A0AAW2XN46</accession>
<evidence type="ECO:0008006" key="2">
    <source>
        <dbReference type="Google" id="ProtNLM"/>
    </source>
</evidence>
<sequence>MEVLHLLLLQRIEQAESFQFHWHYMEMKLFNLYFADDLLLFCRAEEQSVTLFHDALHKFADLPGLHPNVNKNQLISSNICETPITCGPWISRGVQLLKSVISTLNVYWAMAYILPKGVLKAIEARMRTFLWRGGRDAGVVKVAWVDVCKPLEEGGQAQEGGGSWSWRKILKLRNQLLGGVSYHVGMGDDIWLWQDPWHPLGALIYRFPSGPRVVGIPLEAKVSMVIDEGGWNRPLITDIEHMEIVEQLPSLVNSDTIDWNSVGRVFLSLRHTVCSNLRDRQYIGMVCFVVLFAPHVMASSCGLQSWKGYPH</sequence>
<reference evidence="1" key="2">
    <citation type="journal article" date="2024" name="Plant">
        <title>Genomic evolution and insights into agronomic trait innovations of Sesamum species.</title>
        <authorList>
            <person name="Miao H."/>
            <person name="Wang L."/>
            <person name="Qu L."/>
            <person name="Liu H."/>
            <person name="Sun Y."/>
            <person name="Le M."/>
            <person name="Wang Q."/>
            <person name="Wei S."/>
            <person name="Zheng Y."/>
            <person name="Lin W."/>
            <person name="Duan Y."/>
            <person name="Cao H."/>
            <person name="Xiong S."/>
            <person name="Wang X."/>
            <person name="Wei L."/>
            <person name="Li C."/>
            <person name="Ma Q."/>
            <person name="Ju M."/>
            <person name="Zhao R."/>
            <person name="Li G."/>
            <person name="Mu C."/>
            <person name="Tian Q."/>
            <person name="Mei H."/>
            <person name="Zhang T."/>
            <person name="Gao T."/>
            <person name="Zhang H."/>
        </authorList>
    </citation>
    <scope>NUCLEOTIDE SEQUENCE</scope>
    <source>
        <strain evidence="1">KEN1</strain>
    </source>
</reference>
<proteinExistence type="predicted"/>
<organism evidence="1">
    <name type="scientific">Sesamum latifolium</name>
    <dbReference type="NCBI Taxonomy" id="2727402"/>
    <lineage>
        <taxon>Eukaryota</taxon>
        <taxon>Viridiplantae</taxon>
        <taxon>Streptophyta</taxon>
        <taxon>Embryophyta</taxon>
        <taxon>Tracheophyta</taxon>
        <taxon>Spermatophyta</taxon>
        <taxon>Magnoliopsida</taxon>
        <taxon>eudicotyledons</taxon>
        <taxon>Gunneridae</taxon>
        <taxon>Pentapetalae</taxon>
        <taxon>asterids</taxon>
        <taxon>lamiids</taxon>
        <taxon>Lamiales</taxon>
        <taxon>Pedaliaceae</taxon>
        <taxon>Sesamum</taxon>
    </lineage>
</organism>
<dbReference type="PANTHER" id="PTHR33116:SF78">
    <property type="entry name" value="OS12G0587133 PROTEIN"/>
    <property type="match status" value="1"/>
</dbReference>
<evidence type="ECO:0000313" key="1">
    <source>
        <dbReference type="EMBL" id="KAL0455470.1"/>
    </source>
</evidence>
<name>A0AAW2XN46_9LAMI</name>
<gene>
    <name evidence="1" type="ORF">Slati_0886200</name>
</gene>
<protein>
    <recommendedName>
        <fullName evidence="2">Reverse transcriptase domain-containing protein</fullName>
    </recommendedName>
</protein>
<dbReference type="AlphaFoldDB" id="A0AAW2XN46"/>
<dbReference type="EMBL" id="JACGWN010000003">
    <property type="protein sequence ID" value="KAL0455470.1"/>
    <property type="molecule type" value="Genomic_DNA"/>
</dbReference>